<evidence type="ECO:0000313" key="3">
    <source>
        <dbReference type="Proteomes" id="UP000008544"/>
    </source>
</evidence>
<dbReference type="Proteomes" id="UP000008544">
    <property type="component" value="Chromosome"/>
</dbReference>
<dbReference type="KEGG" id="dau:Daud_1666"/>
<dbReference type="HOGENOM" id="CLU_196603_1_1_9"/>
<dbReference type="eggNOG" id="ENOG5033AHG">
    <property type="taxonomic scope" value="Bacteria"/>
</dbReference>
<reference evidence="3" key="1">
    <citation type="submission" date="2007-10" db="EMBL/GenBank/DDBJ databases">
        <title>Complete sequence of chromosome of Desulforudis audaxviator MP104C.</title>
        <authorList>
            <person name="Copeland A."/>
            <person name="Lucas S."/>
            <person name="Lapidus A."/>
            <person name="Barry K."/>
            <person name="Glavina del Rio T."/>
            <person name="Dalin E."/>
            <person name="Tice H."/>
            <person name="Bruce D."/>
            <person name="Pitluck S."/>
            <person name="Lowry S.R."/>
            <person name="Larimer F."/>
            <person name="Land M.L."/>
            <person name="Hauser L."/>
            <person name="Kyrpides N."/>
            <person name="Ivanova N.N."/>
            <person name="Richardson P."/>
        </authorList>
    </citation>
    <scope>NUCLEOTIDE SEQUENCE [LARGE SCALE GENOMIC DNA]</scope>
    <source>
        <strain evidence="3">MP104C</strain>
    </source>
</reference>
<evidence type="ECO:0000313" key="2">
    <source>
        <dbReference type="EMBL" id="ACA60167.1"/>
    </source>
</evidence>
<keyword evidence="3" id="KW-1185">Reference proteome</keyword>
<dbReference type="STRING" id="477974.Daud_1666"/>
<dbReference type="AlphaFoldDB" id="B1I5B6"/>
<sequence>MAGWGGDFMAVDAIPVTSVLVARFAVGLDGEGNPVFRTRRWSNVKPEAADQAVYDAALALAGLQVHPLNAVQRQVTSELVEA</sequence>
<name>B1I5B6_DESAP</name>
<dbReference type="InterPro" id="IPR012454">
    <property type="entry name" value="DUF1659"/>
</dbReference>
<organism evidence="2 3">
    <name type="scientific">Desulforudis audaxviator (strain MP104C)</name>
    <dbReference type="NCBI Taxonomy" id="477974"/>
    <lineage>
        <taxon>Bacteria</taxon>
        <taxon>Bacillati</taxon>
        <taxon>Bacillota</taxon>
        <taxon>Clostridia</taxon>
        <taxon>Thermoanaerobacterales</taxon>
        <taxon>Candidatus Desulforudaceae</taxon>
        <taxon>Candidatus Desulforudis</taxon>
    </lineage>
</organism>
<proteinExistence type="predicted"/>
<gene>
    <name evidence="2" type="ordered locus">Daud_1666</name>
</gene>
<dbReference type="EMBL" id="CP000860">
    <property type="protein sequence ID" value="ACA60167.1"/>
    <property type="molecule type" value="Genomic_DNA"/>
</dbReference>
<feature type="domain" description="DUF1659" evidence="1">
    <location>
        <begin position="10"/>
        <end position="81"/>
    </location>
</feature>
<protein>
    <recommendedName>
        <fullName evidence="1">DUF1659 domain-containing protein</fullName>
    </recommendedName>
</protein>
<reference evidence="2 3" key="2">
    <citation type="journal article" date="2008" name="Science">
        <title>Environmental genomics reveals a single-species ecosystem deep within Earth.</title>
        <authorList>
            <person name="Chivian D."/>
            <person name="Brodie E.L."/>
            <person name="Alm E.J."/>
            <person name="Culley D.E."/>
            <person name="Dehal P.S."/>
            <person name="Desantis T.Z."/>
            <person name="Gihring T.M."/>
            <person name="Lapidus A."/>
            <person name="Lin L.H."/>
            <person name="Lowry S.R."/>
            <person name="Moser D.P."/>
            <person name="Richardson P.M."/>
            <person name="Southam G."/>
            <person name="Wanger G."/>
            <person name="Pratt L.M."/>
            <person name="Andersen G.L."/>
            <person name="Hazen T.C."/>
            <person name="Brockman F.J."/>
            <person name="Arkin A.P."/>
            <person name="Onstott T.C."/>
        </authorList>
    </citation>
    <scope>NUCLEOTIDE SEQUENCE [LARGE SCALE GENOMIC DNA]</scope>
    <source>
        <strain evidence="2 3">MP104C</strain>
    </source>
</reference>
<evidence type="ECO:0000259" key="1">
    <source>
        <dbReference type="Pfam" id="PF07872"/>
    </source>
</evidence>
<accession>B1I5B6</accession>
<dbReference type="Pfam" id="PF07872">
    <property type="entry name" value="DUF1659"/>
    <property type="match status" value="1"/>
</dbReference>